<keyword evidence="2" id="KW-1185">Reference proteome</keyword>
<accession>A0AAD9IYK7</accession>
<proteinExistence type="predicted"/>
<dbReference type="EMBL" id="JAODUP010000852">
    <property type="protein sequence ID" value="KAK2143356.1"/>
    <property type="molecule type" value="Genomic_DNA"/>
</dbReference>
<evidence type="ECO:0000313" key="2">
    <source>
        <dbReference type="Proteomes" id="UP001208570"/>
    </source>
</evidence>
<dbReference type="Proteomes" id="UP001208570">
    <property type="component" value="Unassembled WGS sequence"/>
</dbReference>
<organism evidence="1 2">
    <name type="scientific">Paralvinella palmiformis</name>
    <dbReference type="NCBI Taxonomy" id="53620"/>
    <lineage>
        <taxon>Eukaryota</taxon>
        <taxon>Metazoa</taxon>
        <taxon>Spiralia</taxon>
        <taxon>Lophotrochozoa</taxon>
        <taxon>Annelida</taxon>
        <taxon>Polychaeta</taxon>
        <taxon>Sedentaria</taxon>
        <taxon>Canalipalpata</taxon>
        <taxon>Terebellida</taxon>
        <taxon>Terebelliformia</taxon>
        <taxon>Alvinellidae</taxon>
        <taxon>Paralvinella</taxon>
    </lineage>
</organism>
<name>A0AAD9IYK7_9ANNE</name>
<protein>
    <submittedName>
        <fullName evidence="1">Uncharacterized protein</fullName>
    </submittedName>
</protein>
<evidence type="ECO:0000313" key="1">
    <source>
        <dbReference type="EMBL" id="KAK2143356.1"/>
    </source>
</evidence>
<reference evidence="1" key="1">
    <citation type="journal article" date="2023" name="Mol. Biol. Evol.">
        <title>Third-Generation Sequencing Reveals the Adaptive Role of the Epigenome in Three Deep-Sea Polychaetes.</title>
        <authorList>
            <person name="Perez M."/>
            <person name="Aroh O."/>
            <person name="Sun Y."/>
            <person name="Lan Y."/>
            <person name="Juniper S.K."/>
            <person name="Young C.R."/>
            <person name="Angers B."/>
            <person name="Qian P.Y."/>
        </authorList>
    </citation>
    <scope>NUCLEOTIDE SEQUENCE</scope>
    <source>
        <strain evidence="1">P08H-3</strain>
    </source>
</reference>
<dbReference type="AlphaFoldDB" id="A0AAD9IYK7"/>
<sequence>MAASICLGGFVSRNDRPEIIEALTMLIARRIGNAKGVKIEFGTQERFISNYETDSDRYKHRFVYFVYLGQTLLHAAYLPSMSTEDAQLAINRLNLTRPYTVYSEDSLTMARNLRRSFTLSLRSRVMKADVARFNDPLRQLKNAYVVHYATDYDGLRTDGGLLRKLTSELVCHSLREAGLTWCRCKSRPRFRHYVRHPPQYVGQKMARIREALNRAWQRNNTGVIYH</sequence>
<gene>
    <name evidence="1" type="ORF">LSH36_852g02021</name>
</gene>
<comment type="caution">
    <text evidence="1">The sequence shown here is derived from an EMBL/GenBank/DDBJ whole genome shotgun (WGS) entry which is preliminary data.</text>
</comment>